<evidence type="ECO:0000313" key="7">
    <source>
        <dbReference type="Proteomes" id="UP001231518"/>
    </source>
</evidence>
<dbReference type="Pfam" id="PF05577">
    <property type="entry name" value="Peptidase_S28"/>
    <property type="match status" value="1"/>
</dbReference>
<dbReference type="Gene3D" id="3.40.50.1820">
    <property type="entry name" value="alpha/beta hydrolase"/>
    <property type="match status" value="1"/>
</dbReference>
<dbReference type="AlphaFoldDB" id="A0AAD7Y7K1"/>
<evidence type="ECO:0000256" key="5">
    <source>
        <dbReference type="ARBA" id="ARBA00023180"/>
    </source>
</evidence>
<evidence type="ECO:0000256" key="1">
    <source>
        <dbReference type="ARBA" id="ARBA00011079"/>
    </source>
</evidence>
<dbReference type="Proteomes" id="UP001231518">
    <property type="component" value="Chromosome 26"/>
</dbReference>
<dbReference type="InterPro" id="IPR008758">
    <property type="entry name" value="Peptidase_S28"/>
</dbReference>
<comment type="caution">
    <text evidence="6">The sequence shown here is derived from an EMBL/GenBank/DDBJ whole genome shotgun (WGS) entry which is preliminary data.</text>
</comment>
<dbReference type="GO" id="GO:0070008">
    <property type="term" value="F:serine-type exopeptidase activity"/>
    <property type="evidence" value="ECO:0007669"/>
    <property type="project" value="InterPro"/>
</dbReference>
<proteinExistence type="inferred from homology"/>
<keyword evidence="7" id="KW-1185">Reference proteome</keyword>
<evidence type="ECO:0000256" key="2">
    <source>
        <dbReference type="ARBA" id="ARBA00022670"/>
    </source>
</evidence>
<dbReference type="PANTHER" id="PTHR11010">
    <property type="entry name" value="PROTEASE S28 PRO-X CARBOXYPEPTIDASE-RELATED"/>
    <property type="match status" value="1"/>
</dbReference>
<evidence type="ECO:0000313" key="6">
    <source>
        <dbReference type="EMBL" id="KAJ8705924.1"/>
    </source>
</evidence>
<protein>
    <recommendedName>
        <fullName evidence="8">Serine protease K12H4.7</fullName>
    </recommendedName>
</protein>
<evidence type="ECO:0000256" key="4">
    <source>
        <dbReference type="ARBA" id="ARBA00022801"/>
    </source>
</evidence>
<dbReference type="PANTHER" id="PTHR11010:SF117">
    <property type="entry name" value="SERINE PROTEASE 16"/>
    <property type="match status" value="1"/>
</dbReference>
<gene>
    <name evidence="6" type="ORF">PYW07_010701</name>
</gene>
<keyword evidence="4" id="KW-0378">Hydrolase</keyword>
<comment type="similarity">
    <text evidence="1">Belongs to the peptidase S28 family.</text>
</comment>
<evidence type="ECO:0000256" key="3">
    <source>
        <dbReference type="ARBA" id="ARBA00022729"/>
    </source>
</evidence>
<name>A0AAD7Y7K1_MYTSE</name>
<keyword evidence="2" id="KW-0645">Protease</keyword>
<reference evidence="6" key="1">
    <citation type="submission" date="2023-03" db="EMBL/GenBank/DDBJ databases">
        <title>Chromosome-level genomes of two armyworms, Mythimna separata and Mythimna loreyi, provide insights into the biosynthesis and reception of sex pheromones.</title>
        <authorList>
            <person name="Zhao H."/>
        </authorList>
    </citation>
    <scope>NUCLEOTIDE SEQUENCE</scope>
    <source>
        <strain evidence="6">BeijingLab</strain>
        <tissue evidence="6">Pupa</tissue>
    </source>
</reference>
<organism evidence="6 7">
    <name type="scientific">Mythimna separata</name>
    <name type="common">Oriental armyworm</name>
    <name type="synonym">Pseudaletia separata</name>
    <dbReference type="NCBI Taxonomy" id="271217"/>
    <lineage>
        <taxon>Eukaryota</taxon>
        <taxon>Metazoa</taxon>
        <taxon>Ecdysozoa</taxon>
        <taxon>Arthropoda</taxon>
        <taxon>Hexapoda</taxon>
        <taxon>Insecta</taxon>
        <taxon>Pterygota</taxon>
        <taxon>Neoptera</taxon>
        <taxon>Endopterygota</taxon>
        <taxon>Lepidoptera</taxon>
        <taxon>Glossata</taxon>
        <taxon>Ditrysia</taxon>
        <taxon>Noctuoidea</taxon>
        <taxon>Noctuidae</taxon>
        <taxon>Noctuinae</taxon>
        <taxon>Hadenini</taxon>
        <taxon>Mythimna</taxon>
    </lineage>
</organism>
<sequence length="168" mass="18837">MNTVRLWTYQTCAEFGWYQTTNSTRQPFLHVVPVEYFHQMCKDFYSSYLDETRLRWGIDRTNIFFGGLNNLPDYVVSVAGGHDPWSPMAPNKTHAHHNAPVYVVPGVSHCKAIRPTGESDVEELEAVKQAVLRHMYEFTLGPEDEIPSRATGAALSVAALLLAVLAAL</sequence>
<dbReference type="EMBL" id="JARGEI010000029">
    <property type="protein sequence ID" value="KAJ8705924.1"/>
    <property type="molecule type" value="Genomic_DNA"/>
</dbReference>
<accession>A0AAD7Y7K1</accession>
<dbReference type="InterPro" id="IPR029058">
    <property type="entry name" value="AB_hydrolase_fold"/>
</dbReference>
<evidence type="ECO:0008006" key="8">
    <source>
        <dbReference type="Google" id="ProtNLM"/>
    </source>
</evidence>
<keyword evidence="3" id="KW-0732">Signal</keyword>
<keyword evidence="5" id="KW-0325">Glycoprotein</keyword>
<dbReference type="GO" id="GO:0006508">
    <property type="term" value="P:proteolysis"/>
    <property type="evidence" value="ECO:0007669"/>
    <property type="project" value="UniProtKB-KW"/>
</dbReference>
<dbReference type="GO" id="GO:0008239">
    <property type="term" value="F:dipeptidyl-peptidase activity"/>
    <property type="evidence" value="ECO:0007669"/>
    <property type="project" value="TreeGrafter"/>
</dbReference>